<dbReference type="GO" id="GO:0000166">
    <property type="term" value="F:nucleotide binding"/>
    <property type="evidence" value="ECO:0007669"/>
    <property type="project" value="InterPro"/>
</dbReference>
<dbReference type="GO" id="GO:0008408">
    <property type="term" value="F:3'-5' exonuclease activity"/>
    <property type="evidence" value="ECO:0007669"/>
    <property type="project" value="InterPro"/>
</dbReference>
<keyword evidence="4 6" id="KW-0378">Hydrolase</keyword>
<evidence type="ECO:0000256" key="5">
    <source>
        <dbReference type="ARBA" id="ARBA00022839"/>
    </source>
</evidence>
<organism evidence="8 9">
    <name type="scientific">Candidatus Methylobacter favarea</name>
    <dbReference type="NCBI Taxonomy" id="2707345"/>
    <lineage>
        <taxon>Bacteria</taxon>
        <taxon>Pseudomonadati</taxon>
        <taxon>Pseudomonadota</taxon>
        <taxon>Gammaproteobacteria</taxon>
        <taxon>Methylococcales</taxon>
        <taxon>Methylococcaceae</taxon>
        <taxon>Methylobacter</taxon>
    </lineage>
</organism>
<dbReference type="GO" id="GO:0003676">
    <property type="term" value="F:nucleic acid binding"/>
    <property type="evidence" value="ECO:0007669"/>
    <property type="project" value="InterPro"/>
</dbReference>
<dbReference type="EMBL" id="CADCXN010000124">
    <property type="protein sequence ID" value="CAA9892929.1"/>
    <property type="molecule type" value="Genomic_DNA"/>
</dbReference>
<dbReference type="Gene3D" id="1.10.150.80">
    <property type="entry name" value="HRDC domain"/>
    <property type="match status" value="1"/>
</dbReference>
<sequence>MTANLSKMTEIQYINTPAQLAELCKQIKKEPWLALDTEFLREKTYYPKFCLLQIATPEWVACIDPLALPDLDSLFEALYSPSIVKIFHSCRQDLEIFYQLTGKLPTPVFDTQLAAPLLGFQENPGYAMLVSSLLNVNLNKAHTRADWSRRPLTGDQIQYAADDVIYLCKIYQLMASKLTELGRMDWLRQDFAELANPNLYEVTPEKAWLKIRGKNKLTGKQLSIVQALAEWREKSAQSENRPKSWLLRDELLFDLAKLQPETVSQLVNVRGVNERVVNRYGQELCRLITAAKQRPPSPLNAKGRPVKKTQQQEAVLDILTALVRIRAEENALNPVILAARKDLEALLFNDEEEECLLLHGWRFSMVGRELVGLLKGELLLGVKSEKLNIIEKAVLDY</sequence>
<keyword evidence="2 6" id="KW-0819">tRNA processing</keyword>
<dbReference type="Gene3D" id="3.30.420.10">
    <property type="entry name" value="Ribonuclease H-like superfamily/Ribonuclease H"/>
    <property type="match status" value="1"/>
</dbReference>
<dbReference type="NCBIfam" id="TIGR01388">
    <property type="entry name" value="rnd"/>
    <property type="match status" value="1"/>
</dbReference>
<comment type="subcellular location">
    <subcellularLocation>
        <location evidence="6">Cytoplasm</location>
    </subcellularLocation>
</comment>
<evidence type="ECO:0000256" key="6">
    <source>
        <dbReference type="HAMAP-Rule" id="MF_01899"/>
    </source>
</evidence>
<dbReference type="CDD" id="cd06142">
    <property type="entry name" value="RNaseD_exo"/>
    <property type="match status" value="1"/>
</dbReference>
<comment type="cofactor">
    <cofactor evidence="6">
        <name>a divalent metal cation</name>
        <dbReference type="ChEBI" id="CHEBI:60240"/>
    </cofactor>
</comment>
<evidence type="ECO:0000256" key="3">
    <source>
        <dbReference type="ARBA" id="ARBA00022722"/>
    </source>
</evidence>
<dbReference type="SMART" id="SM00341">
    <property type="entry name" value="HRDC"/>
    <property type="match status" value="1"/>
</dbReference>
<keyword evidence="5 6" id="KW-0269">Exonuclease</keyword>
<dbReference type="InterPro" id="IPR012337">
    <property type="entry name" value="RNaseH-like_sf"/>
</dbReference>
<dbReference type="Pfam" id="PF00570">
    <property type="entry name" value="HRDC"/>
    <property type="match status" value="1"/>
</dbReference>
<dbReference type="EC" id="3.1.13.5" evidence="6"/>
<dbReference type="SUPFAM" id="SSF47819">
    <property type="entry name" value="HRDC-like"/>
    <property type="match status" value="2"/>
</dbReference>
<gene>
    <name evidence="6 8" type="primary">rnd</name>
    <name evidence="8" type="ORF">METHB2_90036</name>
</gene>
<comment type="caution">
    <text evidence="8">The sequence shown here is derived from an EMBL/GenBank/DDBJ whole genome shotgun (WGS) entry which is preliminary data.</text>
</comment>
<comment type="catalytic activity">
    <reaction evidence="6">
        <text>Exonucleolytic cleavage that removes extra residues from the 3'-terminus of tRNA to produce 5'-mononucleotides.</text>
        <dbReference type="EC" id="3.1.13.5"/>
    </reaction>
</comment>
<dbReference type="PANTHER" id="PTHR47649:SF1">
    <property type="entry name" value="RIBONUCLEASE D"/>
    <property type="match status" value="1"/>
</dbReference>
<dbReference type="InterPro" id="IPR002121">
    <property type="entry name" value="HRDC_dom"/>
</dbReference>
<dbReference type="AlphaFoldDB" id="A0A8S0Y754"/>
<dbReference type="PROSITE" id="PS50967">
    <property type="entry name" value="HRDC"/>
    <property type="match status" value="1"/>
</dbReference>
<feature type="domain" description="HRDC" evidence="7">
    <location>
        <begin position="218"/>
        <end position="298"/>
    </location>
</feature>
<keyword evidence="3 6" id="KW-0540">Nuclease</keyword>
<dbReference type="PANTHER" id="PTHR47649">
    <property type="entry name" value="RIBONUCLEASE D"/>
    <property type="match status" value="1"/>
</dbReference>
<dbReference type="InterPro" id="IPR010997">
    <property type="entry name" value="HRDC-like_sf"/>
</dbReference>
<keyword evidence="1 6" id="KW-0963">Cytoplasm</keyword>
<reference evidence="8 9" key="1">
    <citation type="submission" date="2020-02" db="EMBL/GenBank/DDBJ databases">
        <authorList>
            <person name="Hogendoorn C."/>
        </authorList>
    </citation>
    <scope>NUCLEOTIDE SEQUENCE [LARGE SCALE GENOMIC DNA]</scope>
    <source>
        <strain evidence="8">METHB21</strain>
    </source>
</reference>
<dbReference type="SMART" id="SM00474">
    <property type="entry name" value="35EXOc"/>
    <property type="match status" value="1"/>
</dbReference>
<dbReference type="InterPro" id="IPR044876">
    <property type="entry name" value="HRDC_dom_sf"/>
</dbReference>
<dbReference type="Proteomes" id="UP000494216">
    <property type="component" value="Unassembled WGS sequence"/>
</dbReference>
<comment type="function">
    <text evidence="6">Exonuclease involved in the 3' processing of various precursor tRNAs. Initiates hydrolysis at the 3'-terminus of an RNA molecule and releases 5'-mononucleotides.</text>
</comment>
<evidence type="ECO:0000313" key="8">
    <source>
        <dbReference type="EMBL" id="CAA9892929.1"/>
    </source>
</evidence>
<dbReference type="SUPFAM" id="SSF53098">
    <property type="entry name" value="Ribonuclease H-like"/>
    <property type="match status" value="1"/>
</dbReference>
<keyword evidence="9" id="KW-1185">Reference proteome</keyword>
<evidence type="ECO:0000259" key="7">
    <source>
        <dbReference type="PROSITE" id="PS50967"/>
    </source>
</evidence>
<dbReference type="GO" id="GO:0042780">
    <property type="term" value="P:tRNA 3'-end processing"/>
    <property type="evidence" value="ECO:0007669"/>
    <property type="project" value="UniProtKB-UniRule"/>
</dbReference>
<dbReference type="InterPro" id="IPR036397">
    <property type="entry name" value="RNaseH_sf"/>
</dbReference>
<evidence type="ECO:0000256" key="1">
    <source>
        <dbReference type="ARBA" id="ARBA00022490"/>
    </source>
</evidence>
<dbReference type="GO" id="GO:0033890">
    <property type="term" value="F:ribonuclease D activity"/>
    <property type="evidence" value="ECO:0007669"/>
    <property type="project" value="UniProtKB-UniRule"/>
</dbReference>
<dbReference type="InterPro" id="IPR002562">
    <property type="entry name" value="3'-5'_exonuclease_dom"/>
</dbReference>
<dbReference type="InterPro" id="IPR006292">
    <property type="entry name" value="RNase_D"/>
</dbReference>
<evidence type="ECO:0000256" key="2">
    <source>
        <dbReference type="ARBA" id="ARBA00022694"/>
    </source>
</evidence>
<accession>A0A8S0Y754</accession>
<dbReference type="GO" id="GO:0005737">
    <property type="term" value="C:cytoplasm"/>
    <property type="evidence" value="ECO:0007669"/>
    <property type="project" value="UniProtKB-SubCell"/>
</dbReference>
<dbReference type="InterPro" id="IPR051086">
    <property type="entry name" value="RNase_D-like"/>
</dbReference>
<comment type="similarity">
    <text evidence="6">Belongs to the RNase D family.</text>
</comment>
<protein>
    <recommendedName>
        <fullName evidence="6">Ribonuclease D</fullName>
        <shortName evidence="6">RNase D</shortName>
        <ecNumber evidence="6">3.1.13.5</ecNumber>
    </recommendedName>
</protein>
<name>A0A8S0Y754_9GAMM</name>
<evidence type="ECO:0000256" key="4">
    <source>
        <dbReference type="ARBA" id="ARBA00022801"/>
    </source>
</evidence>
<evidence type="ECO:0000313" key="9">
    <source>
        <dbReference type="Proteomes" id="UP000494216"/>
    </source>
</evidence>
<dbReference type="Pfam" id="PF01612">
    <property type="entry name" value="DNA_pol_A_exo1"/>
    <property type="match status" value="1"/>
</dbReference>
<proteinExistence type="inferred from homology"/>
<dbReference type="HAMAP" id="MF_01899">
    <property type="entry name" value="RNase_D"/>
    <property type="match status" value="1"/>
</dbReference>